<sequence length="38" mass="4512">MVRSDNNIELFDNISKKMSQDKTLNCQSMKKKEFMSIE</sequence>
<dbReference type="Proteomes" id="UP000217792">
    <property type="component" value="Chromosome"/>
</dbReference>
<dbReference type="EMBL" id="AP014880">
    <property type="protein sequence ID" value="BAW17171.1"/>
    <property type="molecule type" value="Genomic_DNA"/>
</dbReference>
<gene>
    <name evidence="1" type="ORF">SITYG_11920</name>
</gene>
<accession>A0AAD1C8C1</accession>
<name>A0AAD1C8C1_STRIT</name>
<reference evidence="1 2" key="1">
    <citation type="journal article" date="2017" name="Infect. Immun.">
        <title>Characterization of the Pathogenicity of Streptococcus intermedius TYG1620 Isolated from a Human Brain Abscess Based on the Complete Genome Sequence with Transcriptome Analysis and Transposon Mutagenesis in a Murine Subcutaneous Abscess Model.</title>
        <authorList>
            <person name="Hasegawa N."/>
            <person name="Sekizuka T."/>
            <person name="Sugi Y."/>
            <person name="Kawakami N."/>
            <person name="Ogasawara Y."/>
            <person name="Kato K."/>
            <person name="Yamashita A."/>
            <person name="Takeuchi F."/>
            <person name="Kuroda M."/>
        </authorList>
    </citation>
    <scope>NUCLEOTIDE SEQUENCE [LARGE SCALE GENOMIC DNA]</scope>
    <source>
        <strain evidence="1 2">TYG1620</strain>
    </source>
</reference>
<dbReference type="AlphaFoldDB" id="A0AAD1C8C1"/>
<protein>
    <submittedName>
        <fullName evidence="1">Uncharacterized protein</fullName>
    </submittedName>
</protein>
<proteinExistence type="predicted"/>
<evidence type="ECO:0000313" key="2">
    <source>
        <dbReference type="Proteomes" id="UP000217792"/>
    </source>
</evidence>
<evidence type="ECO:0000313" key="1">
    <source>
        <dbReference type="EMBL" id="BAW17171.1"/>
    </source>
</evidence>
<organism evidence="1 2">
    <name type="scientific">Streptococcus intermedius</name>
    <dbReference type="NCBI Taxonomy" id="1338"/>
    <lineage>
        <taxon>Bacteria</taxon>
        <taxon>Bacillati</taxon>
        <taxon>Bacillota</taxon>
        <taxon>Bacilli</taxon>
        <taxon>Lactobacillales</taxon>
        <taxon>Streptococcaceae</taxon>
        <taxon>Streptococcus</taxon>
        <taxon>Streptococcus anginosus group</taxon>
    </lineage>
</organism>